<evidence type="ECO:0000256" key="13">
    <source>
        <dbReference type="ARBA" id="ARBA00023237"/>
    </source>
</evidence>
<dbReference type="NCBIfam" id="TIGR01783">
    <property type="entry name" value="TonB-siderophor"/>
    <property type="match status" value="1"/>
</dbReference>
<keyword evidence="3 14" id="KW-0813">Transport</keyword>
<evidence type="ECO:0000256" key="14">
    <source>
        <dbReference type="PROSITE-ProRule" id="PRU01360"/>
    </source>
</evidence>
<evidence type="ECO:0000259" key="18">
    <source>
        <dbReference type="Pfam" id="PF07715"/>
    </source>
</evidence>
<keyword evidence="11 14" id="KW-0472">Membrane</keyword>
<feature type="domain" description="TonB-dependent receptor-like beta-barrel" evidence="17">
    <location>
        <begin position="244"/>
        <end position="675"/>
    </location>
</feature>
<evidence type="ECO:0000256" key="3">
    <source>
        <dbReference type="ARBA" id="ARBA00022448"/>
    </source>
</evidence>
<name>A0AAU8MR94_9GAMM</name>
<dbReference type="GO" id="GO:0015344">
    <property type="term" value="F:siderophore uptake transmembrane transporter activity"/>
    <property type="evidence" value="ECO:0007669"/>
    <property type="project" value="TreeGrafter"/>
</dbReference>
<dbReference type="Pfam" id="PF00593">
    <property type="entry name" value="TonB_dep_Rec_b-barrel"/>
    <property type="match status" value="1"/>
</dbReference>
<keyword evidence="9" id="KW-0406">Ion transport</keyword>
<dbReference type="InterPro" id="IPR000531">
    <property type="entry name" value="Beta-barrel_TonB"/>
</dbReference>
<dbReference type="InterPro" id="IPR036942">
    <property type="entry name" value="Beta-barrel_TonB_sf"/>
</dbReference>
<evidence type="ECO:0000259" key="17">
    <source>
        <dbReference type="Pfam" id="PF00593"/>
    </source>
</evidence>
<evidence type="ECO:0000256" key="9">
    <source>
        <dbReference type="ARBA" id="ARBA00023065"/>
    </source>
</evidence>
<feature type="domain" description="TonB-dependent receptor plug" evidence="18">
    <location>
        <begin position="70"/>
        <end position="171"/>
    </location>
</feature>
<keyword evidence="12 19" id="KW-0675">Receptor</keyword>
<protein>
    <submittedName>
        <fullName evidence="19">TonB-dependent siderophore receptor</fullName>
    </submittedName>
</protein>
<evidence type="ECO:0000256" key="15">
    <source>
        <dbReference type="RuleBase" id="RU003357"/>
    </source>
</evidence>
<keyword evidence="4 14" id="KW-1134">Transmembrane beta strand</keyword>
<evidence type="ECO:0000256" key="16">
    <source>
        <dbReference type="SAM" id="SignalP"/>
    </source>
</evidence>
<dbReference type="Gene3D" id="2.40.170.20">
    <property type="entry name" value="TonB-dependent receptor, beta-barrel domain"/>
    <property type="match status" value="1"/>
</dbReference>
<dbReference type="PROSITE" id="PS52016">
    <property type="entry name" value="TONB_DEPENDENT_REC_3"/>
    <property type="match status" value="1"/>
</dbReference>
<keyword evidence="8" id="KW-0408">Iron</keyword>
<organism evidence="19">
    <name type="scientific">Lysobacter firmicutimachus</name>
    <dbReference type="NCBI Taxonomy" id="1792846"/>
    <lineage>
        <taxon>Bacteria</taxon>
        <taxon>Pseudomonadati</taxon>
        <taxon>Pseudomonadota</taxon>
        <taxon>Gammaproteobacteria</taxon>
        <taxon>Lysobacterales</taxon>
        <taxon>Lysobacteraceae</taxon>
        <taxon>Lysobacter</taxon>
    </lineage>
</organism>
<dbReference type="SUPFAM" id="SSF56935">
    <property type="entry name" value="Porins"/>
    <property type="match status" value="1"/>
</dbReference>
<dbReference type="InterPro" id="IPR037066">
    <property type="entry name" value="Plug_dom_sf"/>
</dbReference>
<evidence type="ECO:0000256" key="10">
    <source>
        <dbReference type="ARBA" id="ARBA00023077"/>
    </source>
</evidence>
<feature type="signal peptide" evidence="16">
    <location>
        <begin position="1"/>
        <end position="25"/>
    </location>
</feature>
<dbReference type="Pfam" id="PF07715">
    <property type="entry name" value="Plug"/>
    <property type="match status" value="1"/>
</dbReference>
<dbReference type="FunFam" id="2.170.130.10:FF:000001">
    <property type="entry name" value="Catecholate siderophore TonB-dependent receptor"/>
    <property type="match status" value="1"/>
</dbReference>
<dbReference type="GO" id="GO:0015891">
    <property type="term" value="P:siderophore transport"/>
    <property type="evidence" value="ECO:0007669"/>
    <property type="project" value="InterPro"/>
</dbReference>
<dbReference type="InterPro" id="IPR039426">
    <property type="entry name" value="TonB-dep_rcpt-like"/>
</dbReference>
<evidence type="ECO:0000256" key="1">
    <source>
        <dbReference type="ARBA" id="ARBA00004571"/>
    </source>
</evidence>
<reference evidence="19" key="1">
    <citation type="submission" date="2024-06" db="EMBL/GenBank/DDBJ databases">
        <authorList>
            <person name="Li S."/>
        </authorList>
    </citation>
    <scope>NUCLEOTIDE SEQUENCE</scope>
    <source>
        <strain evidence="19">SR10</strain>
    </source>
</reference>
<evidence type="ECO:0000256" key="11">
    <source>
        <dbReference type="ARBA" id="ARBA00023136"/>
    </source>
</evidence>
<evidence type="ECO:0000256" key="5">
    <source>
        <dbReference type="ARBA" id="ARBA00022496"/>
    </source>
</evidence>
<dbReference type="EMBL" id="CP159925">
    <property type="protein sequence ID" value="XCO75637.1"/>
    <property type="molecule type" value="Genomic_DNA"/>
</dbReference>
<dbReference type="CDD" id="cd01347">
    <property type="entry name" value="ligand_gated_channel"/>
    <property type="match status" value="1"/>
</dbReference>
<dbReference type="Gene3D" id="2.170.130.10">
    <property type="entry name" value="TonB-dependent receptor, plug domain"/>
    <property type="match status" value="1"/>
</dbReference>
<sequence length="706" mass="78013">MSRRRPRLAPLALAIAVPLSLPAFAASADSAPVEADRDRATTLDHVVVQGAGDGYKAGSAVTATKTDTPIDETPQAITVVTRERMTDQGALNVQDALNYAAGVRSDAYGLDSRGDWTLIRGSSPQEYLDGLRSSFNYYTSSARTDPYLLERIEVLRGPSSMLFGQGSTAGVINLVSKRPQAQAQREIGVQVGSFDRRQLNADFTGPLTEDGTWLYRIVGVYRDSETQVDHVDDDRRLIAPSLTWRPSEDTSLTLQLRWQQDRTGSTSQFFGWSGLLAPNPNGRVPSHRFIGNPGDHYDTDRTTAGWLFEHRLNENWTLRQAFRAARNKVDYASAYGDPFSGPSNPFVDAQQRVIRREGWFADTRVRMQNIDQHVEGRFDTGAVAHQMLAGVDAVRFKQDERQLFESAQDRGGTMPAIDIYAPVYLPHTPPAFGPAVKTRQRQVGLYLQDQMRIGEHWIVVAGLRHDRAKSGLAGAGDEKSSATTKRLGVMFHDWAGWSPYLSYSESFTPVAGTHALTGARYKPQRGEQIEAGLKFEPAGRDLSFTAATYELREENRLVPDPANPNVNVQAGKTTVGGFELELTGRLTASFDLTAHYNYLDNDKQLEATPRHQAAVWGKQRFSIGGRDGFAAGLGLRYMSAFDSPPAPTTPSVTLADAMVSLDAGAWRWALNVNNLTDKRYFSICMGRGDCWFGARRNIGLSATYRF</sequence>
<dbReference type="GO" id="GO:0038023">
    <property type="term" value="F:signaling receptor activity"/>
    <property type="evidence" value="ECO:0007669"/>
    <property type="project" value="InterPro"/>
</dbReference>
<keyword evidence="6 14" id="KW-0812">Transmembrane</keyword>
<feature type="chain" id="PRO_5043874129" evidence="16">
    <location>
        <begin position="26"/>
        <end position="706"/>
    </location>
</feature>
<comment type="subcellular location">
    <subcellularLocation>
        <location evidence="1 14">Cell outer membrane</location>
        <topology evidence="1 14">Multi-pass membrane protein</topology>
    </subcellularLocation>
</comment>
<dbReference type="GO" id="GO:0009279">
    <property type="term" value="C:cell outer membrane"/>
    <property type="evidence" value="ECO:0007669"/>
    <property type="project" value="UniProtKB-SubCell"/>
</dbReference>
<evidence type="ECO:0000256" key="12">
    <source>
        <dbReference type="ARBA" id="ARBA00023170"/>
    </source>
</evidence>
<evidence type="ECO:0000256" key="2">
    <source>
        <dbReference type="ARBA" id="ARBA00009810"/>
    </source>
</evidence>
<keyword evidence="5" id="KW-0410">Iron transport</keyword>
<accession>A0AAU8MR94</accession>
<comment type="similarity">
    <text evidence="2 14 15">Belongs to the TonB-dependent receptor family.</text>
</comment>
<keyword evidence="7 16" id="KW-0732">Signal</keyword>
<keyword evidence="13 14" id="KW-0998">Cell outer membrane</keyword>
<dbReference type="InterPro" id="IPR010105">
    <property type="entry name" value="TonB_sidphr_rcpt"/>
</dbReference>
<evidence type="ECO:0000256" key="8">
    <source>
        <dbReference type="ARBA" id="ARBA00023004"/>
    </source>
</evidence>
<evidence type="ECO:0000313" key="19">
    <source>
        <dbReference type="EMBL" id="XCO75637.1"/>
    </source>
</evidence>
<proteinExistence type="inferred from homology"/>
<evidence type="ECO:0000256" key="7">
    <source>
        <dbReference type="ARBA" id="ARBA00022729"/>
    </source>
</evidence>
<dbReference type="InterPro" id="IPR012910">
    <property type="entry name" value="Plug_dom"/>
</dbReference>
<dbReference type="PANTHER" id="PTHR32552">
    <property type="entry name" value="FERRICHROME IRON RECEPTOR-RELATED"/>
    <property type="match status" value="1"/>
</dbReference>
<dbReference type="PANTHER" id="PTHR32552:SF68">
    <property type="entry name" value="FERRICHROME OUTER MEMBRANE TRANSPORTER_PHAGE RECEPTOR"/>
    <property type="match status" value="1"/>
</dbReference>
<evidence type="ECO:0000256" key="4">
    <source>
        <dbReference type="ARBA" id="ARBA00022452"/>
    </source>
</evidence>
<keyword evidence="10 15" id="KW-0798">TonB box</keyword>
<dbReference type="AlphaFoldDB" id="A0AAU8MR94"/>
<evidence type="ECO:0000256" key="6">
    <source>
        <dbReference type="ARBA" id="ARBA00022692"/>
    </source>
</evidence>
<gene>
    <name evidence="19" type="ORF">ABU614_02250</name>
</gene>
<dbReference type="RefSeq" id="WP_363798759.1">
    <property type="nucleotide sequence ID" value="NZ_CP159925.1"/>
</dbReference>